<evidence type="ECO:0000313" key="2">
    <source>
        <dbReference type="WBParaSite" id="PDA_v2.g15282.t1"/>
    </source>
</evidence>
<proteinExistence type="predicted"/>
<protein>
    <submittedName>
        <fullName evidence="2">Uncharacterized protein</fullName>
    </submittedName>
</protein>
<sequence length="100" mass="11250">MILNFLGEYMTEDHYMGELVDGRGRTRSVWRVFAKIGNEEAMITPFGAALHRATSEIHKPFREVVSFSFAPLSDVQSKMKKTVMHGDWSSTCSSSSKLSC</sequence>
<reference evidence="2" key="1">
    <citation type="submission" date="2022-11" db="UniProtKB">
        <authorList>
            <consortium name="WormBaseParasite"/>
        </authorList>
    </citation>
    <scope>IDENTIFICATION</scope>
</reference>
<dbReference type="Proteomes" id="UP000887578">
    <property type="component" value="Unplaced"/>
</dbReference>
<name>A0A914PB15_9BILA</name>
<keyword evidence="1" id="KW-1185">Reference proteome</keyword>
<organism evidence="1 2">
    <name type="scientific">Panagrolaimus davidi</name>
    <dbReference type="NCBI Taxonomy" id="227884"/>
    <lineage>
        <taxon>Eukaryota</taxon>
        <taxon>Metazoa</taxon>
        <taxon>Ecdysozoa</taxon>
        <taxon>Nematoda</taxon>
        <taxon>Chromadorea</taxon>
        <taxon>Rhabditida</taxon>
        <taxon>Tylenchina</taxon>
        <taxon>Panagrolaimomorpha</taxon>
        <taxon>Panagrolaimoidea</taxon>
        <taxon>Panagrolaimidae</taxon>
        <taxon>Panagrolaimus</taxon>
    </lineage>
</organism>
<dbReference type="AlphaFoldDB" id="A0A914PB15"/>
<dbReference type="WBParaSite" id="PDA_v2.g15282.t1">
    <property type="protein sequence ID" value="PDA_v2.g15282.t1"/>
    <property type="gene ID" value="PDA_v2.g15282"/>
</dbReference>
<evidence type="ECO:0000313" key="1">
    <source>
        <dbReference type="Proteomes" id="UP000887578"/>
    </source>
</evidence>
<accession>A0A914PB15</accession>